<comment type="caution">
    <text evidence="2">The sequence shown here is derived from an EMBL/GenBank/DDBJ whole genome shotgun (WGS) entry which is preliminary data.</text>
</comment>
<gene>
    <name evidence="2" type="ORF">F5878DRAFT_612453</name>
</gene>
<dbReference type="EMBL" id="MU806069">
    <property type="protein sequence ID" value="KAJ3840674.1"/>
    <property type="molecule type" value="Genomic_DNA"/>
</dbReference>
<name>A0AA38UGK9_9AGAR</name>
<evidence type="ECO:0000256" key="1">
    <source>
        <dbReference type="SAM" id="MobiDB-lite"/>
    </source>
</evidence>
<keyword evidence="3" id="KW-1185">Reference proteome</keyword>
<feature type="region of interest" description="Disordered" evidence="1">
    <location>
        <begin position="40"/>
        <end position="129"/>
    </location>
</feature>
<dbReference type="Proteomes" id="UP001163846">
    <property type="component" value="Unassembled WGS sequence"/>
</dbReference>
<reference evidence="2" key="1">
    <citation type="submission" date="2022-08" db="EMBL/GenBank/DDBJ databases">
        <authorList>
            <consortium name="DOE Joint Genome Institute"/>
            <person name="Min B."/>
            <person name="Riley R."/>
            <person name="Sierra-Patev S."/>
            <person name="Naranjo-Ortiz M."/>
            <person name="Looney B."/>
            <person name="Konkel Z."/>
            <person name="Slot J.C."/>
            <person name="Sakamoto Y."/>
            <person name="Steenwyk J.L."/>
            <person name="Rokas A."/>
            <person name="Carro J."/>
            <person name="Camarero S."/>
            <person name="Ferreira P."/>
            <person name="Molpeceres G."/>
            <person name="Ruiz-Duenas F.J."/>
            <person name="Serrano A."/>
            <person name="Henrissat B."/>
            <person name="Drula E."/>
            <person name="Hughes K.W."/>
            <person name="Mata J.L."/>
            <person name="Ishikawa N.K."/>
            <person name="Vargas-Isla R."/>
            <person name="Ushijima S."/>
            <person name="Smith C.A."/>
            <person name="Ahrendt S."/>
            <person name="Andreopoulos W."/>
            <person name="He G."/>
            <person name="Labutti K."/>
            <person name="Lipzen A."/>
            <person name="Ng V."/>
            <person name="Sandor L."/>
            <person name="Barry K."/>
            <person name="Martinez A.T."/>
            <person name="Xiao Y."/>
            <person name="Gibbons J.G."/>
            <person name="Terashima K."/>
            <person name="Hibbett D.S."/>
            <person name="Grigoriev I.V."/>
        </authorList>
    </citation>
    <scope>NUCLEOTIDE SEQUENCE</scope>
    <source>
        <strain evidence="2">TFB9207</strain>
    </source>
</reference>
<evidence type="ECO:0000313" key="3">
    <source>
        <dbReference type="Proteomes" id="UP001163846"/>
    </source>
</evidence>
<feature type="compositionally biased region" description="Polar residues" evidence="1">
    <location>
        <begin position="80"/>
        <end position="102"/>
    </location>
</feature>
<dbReference type="PANTHER" id="PTHR38696:SF1">
    <property type="entry name" value="MEDIATOR OF RNA POLYMERASE II TRANSCRIPTION SUBUNIT 13"/>
    <property type="match status" value="1"/>
</dbReference>
<sequence>MQQYYNAPYPSQPNYYNTAYDTAAYNGYTPYAQQPQPALWGSTPYTNNTAGLPPPMQMQSGAPPPAPTAHRSGHRRRATMPSNTNGTSKPLKSALKPNNTVHQALVPSNPAPLQRKRAMSSSKRERDRELQTMSTIDYSSAFNNQGMNLLQDESVYMFVSFHGTNELRIENLAHKAMDEIRREIFGMWPGGLMLDELRHTQWKVRFNNAPWSLNGTDAQWTWRMLVRFFTLFAERGYSYNTTLDVGTASPRLHFIASSQSICHFFLATITNRGRVITLIDPPLDIGRDLTPGLQRTLPGHILRDDIGAVGDTTVRSIELRRYLNDTNEITCDQFHCQVLRILEHIGYTLCATLPMARKGPLSALGIGPKQELLVFRSVKSSPVY</sequence>
<dbReference type="PANTHER" id="PTHR38696">
    <property type="entry name" value="MEDIATOR OF RNA POLYMERASE II TRANSCRIPTION SUBUNIT 13"/>
    <property type="match status" value="1"/>
</dbReference>
<accession>A0AA38UGK9</accession>
<dbReference type="AlphaFoldDB" id="A0AA38UGK9"/>
<organism evidence="2 3">
    <name type="scientific">Lentinula raphanica</name>
    <dbReference type="NCBI Taxonomy" id="153919"/>
    <lineage>
        <taxon>Eukaryota</taxon>
        <taxon>Fungi</taxon>
        <taxon>Dikarya</taxon>
        <taxon>Basidiomycota</taxon>
        <taxon>Agaricomycotina</taxon>
        <taxon>Agaricomycetes</taxon>
        <taxon>Agaricomycetidae</taxon>
        <taxon>Agaricales</taxon>
        <taxon>Marasmiineae</taxon>
        <taxon>Omphalotaceae</taxon>
        <taxon>Lentinula</taxon>
    </lineage>
</organism>
<feature type="compositionally biased region" description="Pro residues" evidence="1">
    <location>
        <begin position="52"/>
        <end position="67"/>
    </location>
</feature>
<evidence type="ECO:0000313" key="2">
    <source>
        <dbReference type="EMBL" id="KAJ3840674.1"/>
    </source>
</evidence>
<proteinExistence type="predicted"/>
<protein>
    <submittedName>
        <fullName evidence="2">Uncharacterized protein</fullName>
    </submittedName>
</protein>